<dbReference type="RefSeq" id="WP_111567090.1">
    <property type="nucleotide sequence ID" value="NZ_QLMI01000005.1"/>
</dbReference>
<protein>
    <submittedName>
        <fullName evidence="1">Protein gp37</fullName>
    </submittedName>
</protein>
<evidence type="ECO:0000313" key="1">
    <source>
        <dbReference type="EMBL" id="RAK21633.1"/>
    </source>
</evidence>
<gene>
    <name evidence="1" type="ORF">B0I03_10565</name>
</gene>
<evidence type="ECO:0000313" key="2">
    <source>
        <dbReference type="Proteomes" id="UP000249620"/>
    </source>
</evidence>
<comment type="caution">
    <text evidence="1">The sequence shown here is derived from an EMBL/GenBank/DDBJ whole genome shotgun (WGS) entry which is preliminary data.</text>
</comment>
<dbReference type="Proteomes" id="UP000249620">
    <property type="component" value="Unassembled WGS sequence"/>
</dbReference>
<name>A0A327YL06_9FLAO</name>
<dbReference type="InterPro" id="IPR011101">
    <property type="entry name" value="DUF5131"/>
</dbReference>
<sequence>MAKNSKIEWTNHTANLWWGCTKVHEGCDNCYALSFSKRIGNDIWGDDKPRRMVADVWDNLKTWQNNAKKANEIHRVFVASMMDIFEKSKDNMVDHKGNPIEGSTGILRDKFFNEVVPASPNLMFLLLTKRPSNINKMIPKEWLTNPPKNVMFGTSPVNTKTAKGLIKQLQKVNGYKFLSVEPQLENITNIDLTGIDWVIQGGESGHGKRPFDPDWGRTLRDICKERNVPYFFKQIDKKQEIPEDLKVRQYPKFFKSENELLIDYHFSVDAIQWITDYTSEVNVMKFNNLYSDLSFDEYVINDDALQLTEKIKNQNITFFEEYKSGFID</sequence>
<dbReference type="OrthoDB" id="9787478at2"/>
<keyword evidence="2" id="KW-1185">Reference proteome</keyword>
<proteinExistence type="predicted"/>
<dbReference type="AlphaFoldDB" id="A0A327YL06"/>
<dbReference type="Pfam" id="PF07505">
    <property type="entry name" value="DUF5131"/>
    <property type="match status" value="1"/>
</dbReference>
<accession>A0A327YL06</accession>
<dbReference type="EMBL" id="QLMI01000005">
    <property type="protein sequence ID" value="RAK21633.1"/>
    <property type="molecule type" value="Genomic_DNA"/>
</dbReference>
<reference evidence="1 2" key="1">
    <citation type="submission" date="2018-06" db="EMBL/GenBank/DDBJ databases">
        <title>Genomic Encyclopedia of Type Strains, Phase III (KMG-III): the genomes of soil and plant-associated and newly described type strains.</title>
        <authorList>
            <person name="Whitman W."/>
        </authorList>
    </citation>
    <scope>NUCLEOTIDE SEQUENCE [LARGE SCALE GENOMIC DNA]</scope>
    <source>
        <strain evidence="1 2">CGMCC 1.12398</strain>
    </source>
</reference>
<organism evidence="1 2">
    <name type="scientific">Flavobacterium aquaticum</name>
    <dbReference type="NCBI Taxonomy" id="1236486"/>
    <lineage>
        <taxon>Bacteria</taxon>
        <taxon>Pseudomonadati</taxon>
        <taxon>Bacteroidota</taxon>
        <taxon>Flavobacteriia</taxon>
        <taxon>Flavobacteriales</taxon>
        <taxon>Flavobacteriaceae</taxon>
        <taxon>Flavobacterium</taxon>
    </lineage>
</organism>